<dbReference type="AlphaFoldDB" id="A0A0W0G549"/>
<gene>
    <name evidence="1" type="ORF">WG66_3721</name>
</gene>
<proteinExistence type="predicted"/>
<accession>A0A0W0G549</accession>
<evidence type="ECO:0000313" key="1">
    <source>
        <dbReference type="EMBL" id="KTB43703.1"/>
    </source>
</evidence>
<evidence type="ECO:0000313" key="2">
    <source>
        <dbReference type="Proteomes" id="UP000054988"/>
    </source>
</evidence>
<sequence>MPYQVAGVLERLHLHDAKPNALRLHRSRFDPYPITPFDPHSTMNFCGVCFDGYRPGRSIFLEKMVIGVIEDFEILVTSKEWRSVILPPSSTASKGLIGRFSSLNRLDDLLSCRVTSVNQYRPNNERVIQNEIILARMVFGNDVRSIRFECDGDVFGGCTFTDSRVIICRDHGPGRRKNDYVLVQSFSVPANRSFNVLHCVSLTESMNHLDQLQPWTPTRWAATFFDCAREICGAPQIIREPTSRWRGYLGLFGVFGEYQVHDLESQMDAVEPQMAKGDLTKTLFSSIWSSILSVCGLHTKVLPLDESKPDSHSDQSRLEGFKKEESRIDPKQQFILAWQARLMRTMIAELGGQCEVDDDKASLTSSITQIGVADDVMGKEAQSILDENEENDADFESSHGAIIDNHIQNHDSAHSSPLTNH</sequence>
<dbReference type="Proteomes" id="UP000054988">
    <property type="component" value="Unassembled WGS sequence"/>
</dbReference>
<reference evidence="1 2" key="1">
    <citation type="submission" date="2015-12" db="EMBL/GenBank/DDBJ databases">
        <title>Draft genome sequence of Moniliophthora roreri, the causal agent of frosty pod rot of cacao.</title>
        <authorList>
            <person name="Aime M.C."/>
            <person name="Diaz-Valderrama J.R."/>
            <person name="Kijpornyongpan T."/>
            <person name="Phillips-Mora W."/>
        </authorList>
    </citation>
    <scope>NUCLEOTIDE SEQUENCE [LARGE SCALE GENOMIC DNA]</scope>
    <source>
        <strain evidence="1 2">MCA 2952</strain>
    </source>
</reference>
<comment type="caution">
    <text evidence="1">The sequence shown here is derived from an EMBL/GenBank/DDBJ whole genome shotgun (WGS) entry which is preliminary data.</text>
</comment>
<name>A0A0W0G549_MONRR</name>
<organism evidence="1 2">
    <name type="scientific">Moniliophthora roreri</name>
    <name type="common">Frosty pod rot fungus</name>
    <name type="synonym">Monilia roreri</name>
    <dbReference type="NCBI Taxonomy" id="221103"/>
    <lineage>
        <taxon>Eukaryota</taxon>
        <taxon>Fungi</taxon>
        <taxon>Dikarya</taxon>
        <taxon>Basidiomycota</taxon>
        <taxon>Agaricomycotina</taxon>
        <taxon>Agaricomycetes</taxon>
        <taxon>Agaricomycetidae</taxon>
        <taxon>Agaricales</taxon>
        <taxon>Marasmiineae</taxon>
        <taxon>Marasmiaceae</taxon>
        <taxon>Moniliophthora</taxon>
    </lineage>
</organism>
<protein>
    <submittedName>
        <fullName evidence="1">Uncharacterized protein</fullName>
    </submittedName>
</protein>
<dbReference type="EMBL" id="LATX01001103">
    <property type="protein sequence ID" value="KTB43703.1"/>
    <property type="molecule type" value="Genomic_DNA"/>
</dbReference>